<protein>
    <submittedName>
        <fullName evidence="4">BTB domain-containing protein</fullName>
    </submittedName>
</protein>
<dbReference type="AlphaFoldDB" id="A0A915EAN8"/>
<evidence type="ECO:0000259" key="2">
    <source>
        <dbReference type="PROSITE" id="PS50097"/>
    </source>
</evidence>
<feature type="domain" description="BTB" evidence="2">
    <location>
        <begin position="25"/>
        <end position="94"/>
    </location>
</feature>
<dbReference type="InterPro" id="IPR011333">
    <property type="entry name" value="SKP1/BTB/POZ_sf"/>
</dbReference>
<dbReference type="GO" id="GO:0051260">
    <property type="term" value="P:protein homooligomerization"/>
    <property type="evidence" value="ECO:0007669"/>
    <property type="project" value="InterPro"/>
</dbReference>
<feature type="compositionally biased region" description="Low complexity" evidence="1">
    <location>
        <begin position="217"/>
        <end position="227"/>
    </location>
</feature>
<feature type="compositionally biased region" description="Low complexity" evidence="1">
    <location>
        <begin position="250"/>
        <end position="263"/>
    </location>
</feature>
<dbReference type="SMART" id="SM00225">
    <property type="entry name" value="BTB"/>
    <property type="match status" value="1"/>
</dbReference>
<proteinExistence type="predicted"/>
<dbReference type="InterPro" id="IPR003131">
    <property type="entry name" value="T1-type_BTB"/>
</dbReference>
<reference evidence="4" key="1">
    <citation type="submission" date="2022-11" db="UniProtKB">
        <authorList>
            <consortium name="WormBaseParasite"/>
        </authorList>
    </citation>
    <scope>IDENTIFICATION</scope>
</reference>
<dbReference type="Pfam" id="PF02214">
    <property type="entry name" value="BTB_2"/>
    <property type="match status" value="1"/>
</dbReference>
<dbReference type="PANTHER" id="PTHR15859">
    <property type="entry name" value="SETA BINDING PROTEIN 1"/>
    <property type="match status" value="1"/>
</dbReference>
<evidence type="ECO:0000256" key="1">
    <source>
        <dbReference type="SAM" id="MobiDB-lite"/>
    </source>
</evidence>
<organism evidence="3 4">
    <name type="scientific">Ditylenchus dipsaci</name>
    <dbReference type="NCBI Taxonomy" id="166011"/>
    <lineage>
        <taxon>Eukaryota</taxon>
        <taxon>Metazoa</taxon>
        <taxon>Ecdysozoa</taxon>
        <taxon>Nematoda</taxon>
        <taxon>Chromadorea</taxon>
        <taxon>Rhabditida</taxon>
        <taxon>Tylenchina</taxon>
        <taxon>Tylenchomorpha</taxon>
        <taxon>Sphaerularioidea</taxon>
        <taxon>Anguinidae</taxon>
        <taxon>Anguininae</taxon>
        <taxon>Ditylenchus</taxon>
    </lineage>
</organism>
<evidence type="ECO:0000313" key="3">
    <source>
        <dbReference type="Proteomes" id="UP000887574"/>
    </source>
</evidence>
<dbReference type="PROSITE" id="PS50097">
    <property type="entry name" value="BTB"/>
    <property type="match status" value="1"/>
</dbReference>
<sequence>MHQQDTPGSNKKDPTENMEGSQQPQIVHLNVGGQRFSTSKSTLSWIPDTFFSSLLSGRIASVADDNGAIFIDRDPELFRRILNYLRTKQVDLNGVSLSMLKHEAEFYEVSSTFQRISNAPITMKMAGNSASSASNGSYGYASKDNPALNKESVAGGVGALSYCSSGSSSSSSNASAILNKFKMATAPLSGQIGAASSSFSLQNFPQPSIYGQIGRESSSPSPTVNSSKKLVVETDAFPSTPTDYKQFNHTNNTSNNSSTEQPPSNSPPFGSPYKTHSKKTRLTHNSVAVAYYNYVCCYRMKDSMGWQPIYVSPRMEYPIGHIALVSKFGGGSSQVAEKMLAIALTNNSVHLWCLDENNEAESNRKIGTFSLSVQIDKLFLLATN</sequence>
<dbReference type="WBParaSite" id="jg3848">
    <property type="protein sequence ID" value="jg3848"/>
    <property type="gene ID" value="jg3848"/>
</dbReference>
<dbReference type="InterPro" id="IPR000210">
    <property type="entry name" value="BTB/POZ_dom"/>
</dbReference>
<dbReference type="Gene3D" id="3.30.710.10">
    <property type="entry name" value="Potassium Channel Kv1.1, Chain A"/>
    <property type="match status" value="1"/>
</dbReference>
<dbReference type="SUPFAM" id="SSF54695">
    <property type="entry name" value="POZ domain"/>
    <property type="match status" value="1"/>
</dbReference>
<feature type="region of interest" description="Disordered" evidence="1">
    <location>
        <begin position="1"/>
        <end position="22"/>
    </location>
</feature>
<feature type="region of interest" description="Disordered" evidence="1">
    <location>
        <begin position="210"/>
        <end position="229"/>
    </location>
</feature>
<name>A0A915EAN8_9BILA</name>
<dbReference type="InterPro" id="IPR047876">
    <property type="entry name" value="SHKBP1/KCTD3"/>
</dbReference>
<evidence type="ECO:0000313" key="4">
    <source>
        <dbReference type="WBParaSite" id="jg3848"/>
    </source>
</evidence>
<dbReference type="Proteomes" id="UP000887574">
    <property type="component" value="Unplaced"/>
</dbReference>
<feature type="compositionally biased region" description="Polar residues" evidence="1">
    <location>
        <begin position="238"/>
        <end position="249"/>
    </location>
</feature>
<accession>A0A915EAN8</accession>
<feature type="region of interest" description="Disordered" evidence="1">
    <location>
        <begin position="238"/>
        <end position="277"/>
    </location>
</feature>
<dbReference type="PANTHER" id="PTHR15859:SF1">
    <property type="entry name" value="BTB DOMAIN-CONTAINING PROTEIN"/>
    <property type="match status" value="1"/>
</dbReference>
<keyword evidence="3" id="KW-1185">Reference proteome</keyword>